<evidence type="ECO:0000313" key="4">
    <source>
        <dbReference type="EMBL" id="SEO12580.1"/>
    </source>
</evidence>
<dbReference type="Pfam" id="PF12833">
    <property type="entry name" value="HTH_18"/>
    <property type="match status" value="1"/>
</dbReference>
<dbReference type="OrthoDB" id="1266582at2"/>
<dbReference type="STRING" id="551995.SAMN05192574_105398"/>
<dbReference type="InterPro" id="IPR014710">
    <property type="entry name" value="RmlC-like_jellyroll"/>
</dbReference>
<keyword evidence="2" id="KW-0804">Transcription</keyword>
<dbReference type="InterPro" id="IPR018060">
    <property type="entry name" value="HTH_AraC"/>
</dbReference>
<dbReference type="SUPFAM" id="SSF46689">
    <property type="entry name" value="Homeodomain-like"/>
    <property type="match status" value="2"/>
</dbReference>
<name>A0A1H8M5P3_9SPHI</name>
<gene>
    <name evidence="4" type="ORF">SAMN05192574_105398</name>
</gene>
<dbReference type="PROSITE" id="PS01124">
    <property type="entry name" value="HTH_ARAC_FAMILY_2"/>
    <property type="match status" value="1"/>
</dbReference>
<dbReference type="SUPFAM" id="SSF51182">
    <property type="entry name" value="RmlC-like cupins"/>
    <property type="match status" value="1"/>
</dbReference>
<dbReference type="GO" id="GO:0003700">
    <property type="term" value="F:DNA-binding transcription factor activity"/>
    <property type="evidence" value="ECO:0007669"/>
    <property type="project" value="InterPro"/>
</dbReference>
<evidence type="ECO:0000256" key="2">
    <source>
        <dbReference type="ARBA" id="ARBA00023163"/>
    </source>
</evidence>
<dbReference type="AlphaFoldDB" id="A0A1H8M5P3"/>
<reference evidence="5" key="1">
    <citation type="submission" date="2016-10" db="EMBL/GenBank/DDBJ databases">
        <authorList>
            <person name="Varghese N."/>
            <person name="Submissions S."/>
        </authorList>
    </citation>
    <scope>NUCLEOTIDE SEQUENCE [LARGE SCALE GENOMIC DNA]</scope>
    <source>
        <strain evidence="5">Gh-48</strain>
    </source>
</reference>
<dbReference type="Gene3D" id="1.10.10.60">
    <property type="entry name" value="Homeodomain-like"/>
    <property type="match status" value="2"/>
</dbReference>
<dbReference type="GO" id="GO:0043565">
    <property type="term" value="F:sequence-specific DNA binding"/>
    <property type="evidence" value="ECO:0007669"/>
    <property type="project" value="InterPro"/>
</dbReference>
<evidence type="ECO:0000256" key="1">
    <source>
        <dbReference type="ARBA" id="ARBA00023015"/>
    </source>
</evidence>
<dbReference type="RefSeq" id="WP_091212268.1">
    <property type="nucleotide sequence ID" value="NZ_FOCL01000005.1"/>
</dbReference>
<keyword evidence="1" id="KW-0805">Transcription regulation</keyword>
<keyword evidence="5" id="KW-1185">Reference proteome</keyword>
<evidence type="ECO:0000259" key="3">
    <source>
        <dbReference type="PROSITE" id="PS01124"/>
    </source>
</evidence>
<sequence length="260" mass="30010">MGLIASLPDIDKAPTSVYVLHEKLERLIPVHQHKKGQLSYVEGGIAYVHIKNKTLVIPARHYFWIPHGLEHILKVSHSATVLRSIFFYVYDDGRDPFYSKVGIYPISDLLLQMIKYTDTWEGPVHPEDSRYQFLTTIKNILPEMSTHVLPIALPSTENERMRTIMDYMEENIADPHTIQSVGDRFGLSRRSLSRQFQSILGISFLQYLKLLRMVKAFEMILQTDMTMSEVAFATGYQSLSSFSNTFYQFTKSRPSAFIKH</sequence>
<dbReference type="PANTHER" id="PTHR11019">
    <property type="entry name" value="HTH-TYPE TRANSCRIPTIONAL REGULATOR NIMR"/>
    <property type="match status" value="1"/>
</dbReference>
<dbReference type="PANTHER" id="PTHR11019:SF199">
    <property type="entry name" value="HTH-TYPE TRANSCRIPTIONAL REGULATOR NIMR"/>
    <property type="match status" value="1"/>
</dbReference>
<dbReference type="InterPro" id="IPR011051">
    <property type="entry name" value="RmlC_Cupin_sf"/>
</dbReference>
<dbReference type="Gene3D" id="2.60.120.10">
    <property type="entry name" value="Jelly Rolls"/>
    <property type="match status" value="1"/>
</dbReference>
<feature type="domain" description="HTH araC/xylS-type" evidence="3">
    <location>
        <begin position="162"/>
        <end position="260"/>
    </location>
</feature>
<evidence type="ECO:0000313" key="5">
    <source>
        <dbReference type="Proteomes" id="UP000198942"/>
    </source>
</evidence>
<dbReference type="Proteomes" id="UP000198942">
    <property type="component" value="Unassembled WGS sequence"/>
</dbReference>
<proteinExistence type="predicted"/>
<dbReference type="SMART" id="SM00342">
    <property type="entry name" value="HTH_ARAC"/>
    <property type="match status" value="1"/>
</dbReference>
<protein>
    <submittedName>
        <fullName evidence="4">Helix-turn-helix domain-containing protein</fullName>
    </submittedName>
</protein>
<dbReference type="EMBL" id="FOCL01000005">
    <property type="protein sequence ID" value="SEO12580.1"/>
    <property type="molecule type" value="Genomic_DNA"/>
</dbReference>
<accession>A0A1H8M5P3</accession>
<organism evidence="4 5">
    <name type="scientific">Mucilaginibacter gossypiicola</name>
    <dbReference type="NCBI Taxonomy" id="551995"/>
    <lineage>
        <taxon>Bacteria</taxon>
        <taxon>Pseudomonadati</taxon>
        <taxon>Bacteroidota</taxon>
        <taxon>Sphingobacteriia</taxon>
        <taxon>Sphingobacteriales</taxon>
        <taxon>Sphingobacteriaceae</taxon>
        <taxon>Mucilaginibacter</taxon>
    </lineage>
</organism>
<dbReference type="InterPro" id="IPR009057">
    <property type="entry name" value="Homeodomain-like_sf"/>
</dbReference>